<dbReference type="EnsemblPlants" id="OGLUM09G10270.1">
    <property type="protein sequence ID" value="OGLUM09G10270.1"/>
    <property type="gene ID" value="OGLUM09G10270"/>
</dbReference>
<dbReference type="Gramene" id="OGLUM09G10270.1">
    <property type="protein sequence ID" value="OGLUM09G10270.1"/>
    <property type="gene ID" value="OGLUM09G10270"/>
</dbReference>
<dbReference type="HOGENOM" id="CLU_2030373_0_0_1"/>
<evidence type="ECO:0000313" key="2">
    <source>
        <dbReference type="Proteomes" id="UP000026961"/>
    </source>
</evidence>
<dbReference type="eggNOG" id="ENOG502QRMA">
    <property type="taxonomic scope" value="Eukaryota"/>
</dbReference>
<sequence length="122" mass="13527">MRRRPSSFKRRPLAAAPVVIPPRALLLTLACLFLLLALRGSPDPDHVVFPSTDLSRSAATTFPLLRQRSYLDGVTDAFNMTDEMLGAHSFLRQLMDQISLAKTFLVVAKEPNNLQFSAELSS</sequence>
<keyword evidence="2" id="KW-1185">Reference proteome</keyword>
<dbReference type="STRING" id="40148.A0A0E0B2U1"/>
<name>A0A0E0B2U1_9ORYZ</name>
<accession>A0A0E0B2U1</accession>
<reference evidence="1" key="1">
    <citation type="submission" date="2015-04" db="UniProtKB">
        <authorList>
            <consortium name="EnsemblPlants"/>
        </authorList>
    </citation>
    <scope>IDENTIFICATION</scope>
</reference>
<organism evidence="1">
    <name type="scientific">Oryza glumipatula</name>
    <dbReference type="NCBI Taxonomy" id="40148"/>
    <lineage>
        <taxon>Eukaryota</taxon>
        <taxon>Viridiplantae</taxon>
        <taxon>Streptophyta</taxon>
        <taxon>Embryophyta</taxon>
        <taxon>Tracheophyta</taxon>
        <taxon>Spermatophyta</taxon>
        <taxon>Magnoliopsida</taxon>
        <taxon>Liliopsida</taxon>
        <taxon>Poales</taxon>
        <taxon>Poaceae</taxon>
        <taxon>BOP clade</taxon>
        <taxon>Oryzoideae</taxon>
        <taxon>Oryzeae</taxon>
        <taxon>Oryzinae</taxon>
        <taxon>Oryza</taxon>
    </lineage>
</organism>
<reference evidence="1" key="2">
    <citation type="submission" date="2018-05" db="EMBL/GenBank/DDBJ databases">
        <title>OgluRS3 (Oryza glumaepatula Reference Sequence Version 3).</title>
        <authorList>
            <person name="Zhang J."/>
            <person name="Kudrna D."/>
            <person name="Lee S."/>
            <person name="Talag J."/>
            <person name="Welchert J."/>
            <person name="Wing R.A."/>
        </authorList>
    </citation>
    <scope>NUCLEOTIDE SEQUENCE [LARGE SCALE GENOMIC DNA]</scope>
</reference>
<proteinExistence type="predicted"/>
<dbReference type="Proteomes" id="UP000026961">
    <property type="component" value="Chromosome 9"/>
</dbReference>
<dbReference type="AlphaFoldDB" id="A0A0E0B2U1"/>
<protein>
    <submittedName>
        <fullName evidence="1">Uncharacterized protein</fullName>
    </submittedName>
</protein>
<evidence type="ECO:0000313" key="1">
    <source>
        <dbReference type="EnsemblPlants" id="OGLUM09G10270.1"/>
    </source>
</evidence>